<dbReference type="OrthoDB" id="3169698at2"/>
<keyword evidence="1" id="KW-0472">Membrane</keyword>
<dbReference type="RefSeq" id="WP_038372845.1">
    <property type="nucleotide sequence ID" value="NZ_KK069996.1"/>
</dbReference>
<accession>Z9JST3</accession>
<evidence type="ECO:0008006" key="4">
    <source>
        <dbReference type="Google" id="ProtNLM"/>
    </source>
</evidence>
<gene>
    <name evidence="2" type="ORF">BF93_01435</name>
</gene>
<feature type="transmembrane region" description="Helical" evidence="1">
    <location>
        <begin position="12"/>
        <end position="32"/>
    </location>
</feature>
<feature type="transmembrane region" description="Helical" evidence="1">
    <location>
        <begin position="69"/>
        <end position="89"/>
    </location>
</feature>
<keyword evidence="1" id="KW-0812">Transmembrane</keyword>
<keyword evidence="3" id="KW-1185">Reference proteome</keyword>
<feature type="transmembrane region" description="Helical" evidence="1">
    <location>
        <begin position="39"/>
        <end position="63"/>
    </location>
</feature>
<feature type="transmembrane region" description="Helical" evidence="1">
    <location>
        <begin position="231"/>
        <end position="248"/>
    </location>
</feature>
<proteinExistence type="predicted"/>
<organism evidence="2 3">
    <name type="scientific">Brachybacterium phenoliresistens</name>
    <dbReference type="NCBI Taxonomy" id="396014"/>
    <lineage>
        <taxon>Bacteria</taxon>
        <taxon>Bacillati</taxon>
        <taxon>Actinomycetota</taxon>
        <taxon>Actinomycetes</taxon>
        <taxon>Micrococcales</taxon>
        <taxon>Dermabacteraceae</taxon>
        <taxon>Brachybacterium</taxon>
    </lineage>
</organism>
<evidence type="ECO:0000313" key="3">
    <source>
        <dbReference type="Proteomes" id="UP000023067"/>
    </source>
</evidence>
<sequence>MAYLPDWIAMAPTLAALIAIVYLPGLVSLLLVGVRRSLAVAFAPAWSCGLVGVSTILLALAGIPWGWPSFLAVSAFSCISGSVLGRFLARRDPEGSMIGGPEHPLLGRVIGRTTVIVVVGLVLVQWVAVAATLGPRFPSQLSDPMFHYNGVNAVLSTGDASMFGALDWNYGLRVLPVTYPSVWHAVVSLVSTQTTILPAAHVMSYFVIPLVFTTGMVSLGRELLPRHRSSALLTVTVSAAFVAFPAYLLVGKGFWPNALAIALLPGVSALALAIIDDMSRGALRRHAAHFLVSALVLAGGTAGMVISHPTLVFTILWVGAPTALALIGRFFARVRRRWSRRRFLAVAVATAIVAGTVLAGVLSHPQVRAALGRPVQGSFEDLFPHIAATLILWPVGQNPLVLLCLSLVSVLGLALGIVAASRSVRTRWLIGAWVMQELLVLGAYIPIPFVSQVVGLWYADVYRLFAIQVIFQAALIGTGLAALLHSGWSPSRVLARTRRRLEPSVGAAIAFAAADGTRALSELGVERDTSVRHRVDRSVVVLVIGFVAFQLAVGATVSYLSVYDRGSPRFAQGAIIGSPEELALLEGLEGTLGDGAIVVGDPLTGIGYAPALSDVDSVFTQFNRRTLDADGNYLSQHFREIGADPAVCRIIRHYGIEYYYQDDPVQYQGVSRDQVMPGFYDVDTSAGFTLVADAGDARLWRIDACGGPEDDPDQDWWTGEWRKFPVTRAPAPAAPTAPDAG</sequence>
<reference evidence="2 3" key="1">
    <citation type="submission" date="2014-02" db="EMBL/GenBank/DDBJ databases">
        <title>Genome sequence of Brachybacterium phenoliresistens strain W13A50.</title>
        <authorList>
            <person name="Wang X."/>
        </authorList>
    </citation>
    <scope>NUCLEOTIDE SEQUENCE [LARGE SCALE GENOMIC DNA]</scope>
    <source>
        <strain evidence="2 3">W13A50</strain>
    </source>
</reference>
<comment type="caution">
    <text evidence="2">The sequence shown here is derived from an EMBL/GenBank/DDBJ whole genome shotgun (WGS) entry which is preliminary data.</text>
</comment>
<feature type="transmembrane region" description="Helical" evidence="1">
    <location>
        <begin position="312"/>
        <end position="331"/>
    </location>
</feature>
<evidence type="ECO:0000313" key="2">
    <source>
        <dbReference type="EMBL" id="EWS80861.1"/>
    </source>
</evidence>
<dbReference type="EMBL" id="JDYK01000012">
    <property type="protein sequence ID" value="EWS80861.1"/>
    <property type="molecule type" value="Genomic_DNA"/>
</dbReference>
<dbReference type="AlphaFoldDB" id="Z9JST3"/>
<feature type="transmembrane region" description="Helical" evidence="1">
    <location>
        <begin position="465"/>
        <end position="488"/>
    </location>
</feature>
<feature type="transmembrane region" description="Helical" evidence="1">
    <location>
        <begin position="400"/>
        <end position="418"/>
    </location>
</feature>
<keyword evidence="1" id="KW-1133">Transmembrane helix</keyword>
<dbReference type="PATRIC" id="fig|396014.3.peg.2325"/>
<protein>
    <recommendedName>
        <fullName evidence="4">Beta-carotene 15,15'-monooxygenase</fullName>
    </recommendedName>
</protein>
<feature type="transmembrane region" description="Helical" evidence="1">
    <location>
        <begin position="438"/>
        <end position="459"/>
    </location>
</feature>
<feature type="transmembrane region" description="Helical" evidence="1">
    <location>
        <begin position="343"/>
        <end position="362"/>
    </location>
</feature>
<feature type="transmembrane region" description="Helical" evidence="1">
    <location>
        <begin position="539"/>
        <end position="560"/>
    </location>
</feature>
<feature type="transmembrane region" description="Helical" evidence="1">
    <location>
        <begin position="109"/>
        <end position="133"/>
    </location>
</feature>
<dbReference type="eggNOG" id="COG5617">
    <property type="taxonomic scope" value="Bacteria"/>
</dbReference>
<name>Z9JST3_9MICO</name>
<feature type="transmembrane region" description="Helical" evidence="1">
    <location>
        <begin position="254"/>
        <end position="275"/>
    </location>
</feature>
<dbReference type="HOGENOM" id="CLU_017691_1_0_11"/>
<dbReference type="STRING" id="396014.BF93_01435"/>
<feature type="transmembrane region" description="Helical" evidence="1">
    <location>
        <begin position="196"/>
        <end position="219"/>
    </location>
</feature>
<dbReference type="Pfam" id="PF20176">
    <property type="entry name" value="DUF6541"/>
    <property type="match status" value="1"/>
</dbReference>
<dbReference type="InterPro" id="IPR046671">
    <property type="entry name" value="DUF6541"/>
</dbReference>
<evidence type="ECO:0000256" key="1">
    <source>
        <dbReference type="SAM" id="Phobius"/>
    </source>
</evidence>
<dbReference type="Proteomes" id="UP000023067">
    <property type="component" value="Unassembled WGS sequence"/>
</dbReference>
<feature type="transmembrane region" description="Helical" evidence="1">
    <location>
        <begin position="287"/>
        <end position="306"/>
    </location>
</feature>